<protein>
    <submittedName>
        <fullName evidence="1">Uncharacterized protein</fullName>
    </submittedName>
</protein>
<proteinExistence type="predicted"/>
<evidence type="ECO:0000313" key="2">
    <source>
        <dbReference type="Proteomes" id="UP000004756"/>
    </source>
</evidence>
<name>C0CVT9_9FIRM</name>
<reference evidence="1 2" key="2">
    <citation type="submission" date="2009-02" db="EMBL/GenBank/DDBJ databases">
        <title>Draft genome sequence of Clostridium asparagiforme (DSM 15981).</title>
        <authorList>
            <person name="Sudarsanam P."/>
            <person name="Ley R."/>
            <person name="Guruge J."/>
            <person name="Turnbaugh P.J."/>
            <person name="Mahowald M."/>
            <person name="Liep D."/>
            <person name="Gordon J."/>
        </authorList>
    </citation>
    <scope>NUCLEOTIDE SEQUENCE [LARGE SCALE GENOMIC DNA]</scope>
    <source>
        <strain evidence="1 2">DSM 15981</strain>
    </source>
</reference>
<keyword evidence="2" id="KW-1185">Reference proteome</keyword>
<sequence length="43" mass="4951">MQAPPPFARGLETRFLANPAIFCFFELTAWQFSCTLNSEQVNR</sequence>
<dbReference type="EMBL" id="ACCJ01000049">
    <property type="protein sequence ID" value="EEG56798.1"/>
    <property type="molecule type" value="Genomic_DNA"/>
</dbReference>
<organism evidence="1 2">
    <name type="scientific">[Clostridium] asparagiforme DSM 15981</name>
    <dbReference type="NCBI Taxonomy" id="518636"/>
    <lineage>
        <taxon>Bacteria</taxon>
        <taxon>Bacillati</taxon>
        <taxon>Bacillota</taxon>
        <taxon>Clostridia</taxon>
        <taxon>Lachnospirales</taxon>
        <taxon>Lachnospiraceae</taxon>
        <taxon>Enterocloster</taxon>
    </lineage>
</organism>
<gene>
    <name evidence="1" type="ORF">CLOSTASPAR_01093</name>
</gene>
<dbReference type="HOGENOM" id="CLU_3231546_0_0_9"/>
<accession>C0CVT9</accession>
<reference evidence="1 2" key="1">
    <citation type="submission" date="2009-01" db="EMBL/GenBank/DDBJ databases">
        <authorList>
            <person name="Fulton L."/>
            <person name="Clifton S."/>
            <person name="Fulton B."/>
            <person name="Xu J."/>
            <person name="Minx P."/>
            <person name="Pepin K.H."/>
            <person name="Johnson M."/>
            <person name="Bhonagiri V."/>
            <person name="Nash W.E."/>
            <person name="Mardis E.R."/>
            <person name="Wilson R.K."/>
        </authorList>
    </citation>
    <scope>NUCLEOTIDE SEQUENCE [LARGE SCALE GENOMIC DNA]</scope>
    <source>
        <strain evidence="1 2">DSM 15981</strain>
    </source>
</reference>
<dbReference type="AlphaFoldDB" id="C0CVT9"/>
<evidence type="ECO:0000313" key="1">
    <source>
        <dbReference type="EMBL" id="EEG56798.1"/>
    </source>
</evidence>
<dbReference type="Proteomes" id="UP000004756">
    <property type="component" value="Unassembled WGS sequence"/>
</dbReference>
<comment type="caution">
    <text evidence="1">The sequence shown here is derived from an EMBL/GenBank/DDBJ whole genome shotgun (WGS) entry which is preliminary data.</text>
</comment>